<keyword evidence="2" id="KW-1185">Reference proteome</keyword>
<dbReference type="InterPro" id="IPR026349">
    <property type="entry name" value="CHP04255"/>
</dbReference>
<dbReference type="NCBIfam" id="TIGR04255">
    <property type="entry name" value="sporadTIGR04255"/>
    <property type="match status" value="1"/>
</dbReference>
<dbReference type="EMBL" id="LYOS01000002">
    <property type="protein sequence ID" value="OFV68086.1"/>
    <property type="molecule type" value="Genomic_DNA"/>
</dbReference>
<dbReference type="Proteomes" id="UP000186940">
    <property type="component" value="Unassembled WGS sequence"/>
</dbReference>
<accession>A0A1F2PBS4</accession>
<comment type="caution">
    <text evidence="1">The sequence shown here is derived from an EMBL/GenBank/DDBJ whole genome shotgun (WGS) entry which is preliminary data.</text>
</comment>
<gene>
    <name evidence="1" type="ORF">SCAL_000726</name>
</gene>
<reference evidence="1" key="1">
    <citation type="submission" date="2016-05" db="EMBL/GenBank/DDBJ databases">
        <title>Microbial consortia oxidize butane by reversing methanogenesis.</title>
        <authorList>
            <person name="Laso-Perez R."/>
            <person name="Richter M."/>
            <person name="Wegener G."/>
            <person name="Musat F."/>
        </authorList>
    </citation>
    <scope>NUCLEOTIDE SEQUENCE [LARGE SCALE GENOMIC DNA]</scope>
    <source>
        <strain evidence="1">BOX2</strain>
    </source>
</reference>
<name>A0A1F2PBS4_9EURY</name>
<evidence type="ECO:0008006" key="3">
    <source>
        <dbReference type="Google" id="ProtNLM"/>
    </source>
</evidence>
<protein>
    <recommendedName>
        <fullName evidence="3">TIGR04255 family protein</fullName>
    </recommendedName>
</protein>
<sequence length="257" mass="30323">MGRKILKNKPLVEAIFELRWELQEPAQGMKIDPHYKILIGRMYDRVKDEYPFHEQLPTATMPDEIAGYVVQHRFRKDKDKWPLIQIGPGIVTLNDTEGYIWEDFENRAYYLLDTLFEAYPDAENNLKPNGLLLRYIDAVDFNYEKEDIFTFLKDKLKVTIQMHGELFDETGVSNLPLGFDLKFSFPSAKPNGVVHLRFVRGKRKDIDALIWETHVQSIGDDAPKVKDEIRRWVVNAHELTDDWFFKMIEGELLRRFE</sequence>
<organism evidence="1 2">
    <name type="scientific">Candidatus Syntropharchaeum caldarium</name>
    <dbReference type="NCBI Taxonomy" id="1838285"/>
    <lineage>
        <taxon>Archaea</taxon>
        <taxon>Methanobacteriati</taxon>
        <taxon>Methanobacteriota</taxon>
        <taxon>Stenosarchaea group</taxon>
        <taxon>Methanomicrobia</taxon>
        <taxon>Methanosarcinales</taxon>
        <taxon>ANME-2 cluster</taxon>
        <taxon>Candidatus Syntropharchaeum</taxon>
    </lineage>
</organism>
<dbReference type="STRING" id="1838285.SCAL_000726"/>
<evidence type="ECO:0000313" key="2">
    <source>
        <dbReference type="Proteomes" id="UP000186940"/>
    </source>
</evidence>
<proteinExistence type="predicted"/>
<evidence type="ECO:0000313" key="1">
    <source>
        <dbReference type="EMBL" id="OFV68086.1"/>
    </source>
</evidence>
<dbReference type="AlphaFoldDB" id="A0A1F2PBS4"/>